<name>A0A938YI76_9ACTN</name>
<dbReference type="InterPro" id="IPR002818">
    <property type="entry name" value="DJ-1/PfpI"/>
</dbReference>
<dbReference type="PANTHER" id="PTHR42733">
    <property type="entry name" value="DJ-1 PROTEIN"/>
    <property type="match status" value="1"/>
</dbReference>
<dbReference type="SUPFAM" id="SSF52317">
    <property type="entry name" value="Class I glutamine amidotransferase-like"/>
    <property type="match status" value="1"/>
</dbReference>
<dbReference type="PROSITE" id="PS51276">
    <property type="entry name" value="PEPTIDASE_C56_PFPI"/>
    <property type="match status" value="1"/>
</dbReference>
<evidence type="ECO:0000259" key="2">
    <source>
        <dbReference type="Pfam" id="PF01965"/>
    </source>
</evidence>
<gene>
    <name evidence="3" type="ORF">JL107_17065</name>
</gene>
<evidence type="ECO:0000313" key="4">
    <source>
        <dbReference type="Proteomes" id="UP000663801"/>
    </source>
</evidence>
<dbReference type="Gene3D" id="3.40.50.880">
    <property type="match status" value="1"/>
</dbReference>
<protein>
    <submittedName>
        <fullName evidence="3">Type 1 glutamine amidotransferase</fullName>
    </submittedName>
</protein>
<accession>A0A938YI76</accession>
<feature type="domain" description="DJ-1/PfpI" evidence="2">
    <location>
        <begin position="9"/>
        <end position="181"/>
    </location>
</feature>
<dbReference type="AlphaFoldDB" id="A0A938YI76"/>
<dbReference type="InterPro" id="IPR029062">
    <property type="entry name" value="Class_I_gatase-like"/>
</dbReference>
<reference evidence="3" key="1">
    <citation type="submission" date="2021-01" db="EMBL/GenBank/DDBJ databases">
        <title>KCTC 19127 draft genome.</title>
        <authorList>
            <person name="An D."/>
        </authorList>
    </citation>
    <scope>NUCLEOTIDE SEQUENCE</scope>
    <source>
        <strain evidence="3">KCTC 19127</strain>
    </source>
</reference>
<evidence type="ECO:0000313" key="3">
    <source>
        <dbReference type="EMBL" id="MBM9478161.1"/>
    </source>
</evidence>
<sequence length="185" mass="19362">MSTPLTGRTIAFLVANSGVEQVELTSPWKDLQDAGATTVLIAPKKDSVQAMNNDVEPGDTFTPDLAVADASAADYDGLVLPGGTTNPDQLRLEPDAVALVKAFVDARKPVAAICHGPWMLVEADVLRGKNLASFPSIRTDVRNAGGTWHDEEAVTCTAGGWTLVTSRNPDDLPAFGQAAVAAFSS</sequence>
<dbReference type="PANTHER" id="PTHR42733:SF12">
    <property type="entry name" value="PROTEINASE"/>
    <property type="match status" value="1"/>
</dbReference>
<comment type="similarity">
    <text evidence="1">Belongs to the peptidase C56 family.</text>
</comment>
<proteinExistence type="inferred from homology"/>
<dbReference type="CDD" id="cd03134">
    <property type="entry name" value="GATase1_PfpI_like"/>
    <property type="match status" value="1"/>
</dbReference>
<keyword evidence="3" id="KW-0315">Glutamine amidotransferase</keyword>
<dbReference type="EMBL" id="JAERWL010000015">
    <property type="protein sequence ID" value="MBM9478161.1"/>
    <property type="molecule type" value="Genomic_DNA"/>
</dbReference>
<dbReference type="Proteomes" id="UP000663801">
    <property type="component" value="Unassembled WGS sequence"/>
</dbReference>
<keyword evidence="4" id="KW-1185">Reference proteome</keyword>
<evidence type="ECO:0000256" key="1">
    <source>
        <dbReference type="ARBA" id="ARBA00008542"/>
    </source>
</evidence>
<dbReference type="InterPro" id="IPR006286">
    <property type="entry name" value="C56_PfpI-like"/>
</dbReference>
<dbReference type="RefSeq" id="WP_205258283.1">
    <property type="nucleotide sequence ID" value="NZ_BAAAPV010000002.1"/>
</dbReference>
<dbReference type="Pfam" id="PF01965">
    <property type="entry name" value="DJ-1_PfpI"/>
    <property type="match status" value="1"/>
</dbReference>
<organism evidence="3 4">
    <name type="scientific">Nakamurella flavida</name>
    <dbReference type="NCBI Taxonomy" id="363630"/>
    <lineage>
        <taxon>Bacteria</taxon>
        <taxon>Bacillati</taxon>
        <taxon>Actinomycetota</taxon>
        <taxon>Actinomycetes</taxon>
        <taxon>Nakamurellales</taxon>
        <taxon>Nakamurellaceae</taxon>
        <taxon>Nakamurella</taxon>
    </lineage>
</organism>
<dbReference type="NCBIfam" id="TIGR01382">
    <property type="entry name" value="PfpI"/>
    <property type="match status" value="1"/>
</dbReference>
<comment type="caution">
    <text evidence="3">The sequence shown here is derived from an EMBL/GenBank/DDBJ whole genome shotgun (WGS) entry which is preliminary data.</text>
</comment>